<evidence type="ECO:0000313" key="2">
    <source>
        <dbReference type="EMBL" id="KAF6044190.1"/>
    </source>
</evidence>
<organism evidence="2 3">
    <name type="scientific">Candida parapsilosis</name>
    <name type="common">Yeast</name>
    <dbReference type="NCBI Taxonomy" id="5480"/>
    <lineage>
        <taxon>Eukaryota</taxon>
        <taxon>Fungi</taxon>
        <taxon>Dikarya</taxon>
        <taxon>Ascomycota</taxon>
        <taxon>Saccharomycotina</taxon>
        <taxon>Pichiomycetes</taxon>
        <taxon>Debaryomycetaceae</taxon>
        <taxon>Candida/Lodderomyces clade</taxon>
        <taxon>Candida</taxon>
    </lineage>
</organism>
<protein>
    <submittedName>
        <fullName evidence="2">Uncharacterized protein</fullName>
    </submittedName>
</protein>
<name>A0A8X7T8M6_CANPA</name>
<dbReference type="AlphaFoldDB" id="A0A8X7T8M6"/>
<reference evidence="2" key="1">
    <citation type="submission" date="2020-03" db="EMBL/GenBank/DDBJ databases">
        <title>FDA dAtabase for Regulatory Grade micrObial Sequences (FDA-ARGOS): Supporting development and validation of Infectious Disease Dx tests.</title>
        <authorList>
            <person name="Campos J."/>
            <person name="Goldberg B."/>
            <person name="Tallon L."/>
            <person name="Sadzewicz L."/>
            <person name="Vavikolanu K."/>
            <person name="Mehta A."/>
            <person name="Aluvathingal J."/>
            <person name="Nadendla S."/>
            <person name="Nandy P."/>
            <person name="Geyer C."/>
            <person name="Yan Y."/>
            <person name="Sichtig H."/>
        </authorList>
    </citation>
    <scope>NUCLEOTIDE SEQUENCE [LARGE SCALE GENOMIC DNA]</scope>
    <source>
        <strain evidence="2">FDAARGOS_652</strain>
    </source>
</reference>
<proteinExistence type="predicted"/>
<dbReference type="Proteomes" id="UP000590412">
    <property type="component" value="Unassembled WGS sequence"/>
</dbReference>
<evidence type="ECO:0000313" key="3">
    <source>
        <dbReference type="Proteomes" id="UP000590412"/>
    </source>
</evidence>
<accession>A0A8X7T8M6</accession>
<comment type="caution">
    <text evidence="2">The sequence shown here is derived from an EMBL/GenBank/DDBJ whole genome shotgun (WGS) entry which is preliminary data.</text>
</comment>
<gene>
    <name evidence="2" type="ORF">FOB60_005283</name>
</gene>
<sequence length="206" mass="22944">MVSSLLYRGGFESIFTADNYAADVIAVAETTHEVSQPTKPHSANGGDDGDVGDSGDKDVGNRDDRASTNTAEASPMEDDSEHDAKIVVNSGDPQTTEGPDINKLEYEDCIKMYNLAKTIIEEEFETAYMDVDPPTINNFLELKKYIDVGLEHFSGADLYYLNKDSFDFSKDVSDFPPTRTVTEHELFFRILNGLLCQQTQENKVDY</sequence>
<feature type="compositionally biased region" description="Basic and acidic residues" evidence="1">
    <location>
        <begin position="54"/>
        <end position="66"/>
    </location>
</feature>
<feature type="region of interest" description="Disordered" evidence="1">
    <location>
        <begin position="31"/>
        <end position="100"/>
    </location>
</feature>
<dbReference type="EMBL" id="JABWAB010000011">
    <property type="protein sequence ID" value="KAF6044190.1"/>
    <property type="molecule type" value="Genomic_DNA"/>
</dbReference>
<evidence type="ECO:0000256" key="1">
    <source>
        <dbReference type="SAM" id="MobiDB-lite"/>
    </source>
</evidence>